<dbReference type="RefSeq" id="WP_185245228.1">
    <property type="nucleotide sequence ID" value="NZ_AP023213.1"/>
</dbReference>
<keyword evidence="4" id="KW-1185">Reference proteome</keyword>
<sequence length="462" mass="53243">MQIYTESVIVRDTIRAGRPTVLLLVGIEPLEALLAFFRERCASLVAERSYVQAVGRFIEWLSVRAEEFYSQDQRYLLYTAFLHDLRFGTYRQGIDKYGLNWRPTSDSNLRRLTRCLFEFSDWLSKRQGTIAISPIRQNASYSDQIVFWRYWNKRKATSLLGHIKRRRHGVEIERTPTRIVPRQRNKHLAEAKAFPIKYIDALLWQGFARPGNHAYTPPWQKFNLRDILITLLCLYGGCRESEPMHLWVDDVFVDPDDPDVALVLIHEPETGIVNFTDPLTGTKRKTTRSDFLQRHCGGRIPLTQETGRRHAGWKGALLTHRERNAFQVFWIDRGAGRLFLELWRMYLHHIRPVTLQMPWAFLTRDGQPLGTEGFNDSFNAAVQRIGLFPSKHAGTTTHGLRHRYGQWLNDLGLGEKEGQVAMHHLNAKSQDFYRQLGVAQVAAVVGAATDIASLPSFIKGCT</sequence>
<dbReference type="AlphaFoldDB" id="A0A7R7FTD7"/>
<dbReference type="EMBL" id="AP023213">
    <property type="protein sequence ID" value="BCO11378.1"/>
    <property type="molecule type" value="Genomic_DNA"/>
</dbReference>
<dbReference type="GO" id="GO:0006310">
    <property type="term" value="P:DNA recombination"/>
    <property type="evidence" value="ECO:0007669"/>
    <property type="project" value="UniProtKB-KW"/>
</dbReference>
<accession>A0A7R7FTD7</accession>
<evidence type="ECO:0000313" key="3">
    <source>
        <dbReference type="EMBL" id="BCO11378.1"/>
    </source>
</evidence>
<dbReference type="Gene3D" id="1.10.443.10">
    <property type="entry name" value="Intergrase catalytic core"/>
    <property type="match status" value="1"/>
</dbReference>
<gene>
    <name evidence="3" type="ORF">GEOBRER4_n1993</name>
</gene>
<dbReference type="PROSITE" id="PS51898">
    <property type="entry name" value="TYR_RECOMBINASE"/>
    <property type="match status" value="1"/>
</dbReference>
<protein>
    <recommendedName>
        <fullName evidence="2">Tyr recombinase domain-containing protein</fullName>
    </recommendedName>
</protein>
<dbReference type="InterPro" id="IPR013762">
    <property type="entry name" value="Integrase-like_cat_sf"/>
</dbReference>
<dbReference type="InterPro" id="IPR002104">
    <property type="entry name" value="Integrase_catalytic"/>
</dbReference>
<reference evidence="3 4" key="1">
    <citation type="submission" date="2020-06" db="EMBL/GenBank/DDBJ databases">
        <title>Interaction of electrochemicaly active bacteria, Geobacter bremensis R4 on different carbon anode.</title>
        <authorList>
            <person name="Meng L."/>
            <person name="Yoshida N."/>
        </authorList>
    </citation>
    <scope>NUCLEOTIDE SEQUENCE [LARGE SCALE GENOMIC DNA]</scope>
    <source>
        <strain evidence="3 4">R4</strain>
    </source>
</reference>
<dbReference type="SUPFAM" id="SSF56349">
    <property type="entry name" value="DNA breaking-rejoining enzymes"/>
    <property type="match status" value="1"/>
</dbReference>
<keyword evidence="1" id="KW-0233">DNA recombination</keyword>
<dbReference type="GO" id="GO:0015074">
    <property type="term" value="P:DNA integration"/>
    <property type="evidence" value="ECO:0007669"/>
    <property type="project" value="InterPro"/>
</dbReference>
<name>A0A7R7FTD7_9BACT</name>
<dbReference type="GO" id="GO:0003677">
    <property type="term" value="F:DNA binding"/>
    <property type="evidence" value="ECO:0007669"/>
    <property type="project" value="InterPro"/>
</dbReference>
<proteinExistence type="predicted"/>
<evidence type="ECO:0000256" key="1">
    <source>
        <dbReference type="ARBA" id="ARBA00023172"/>
    </source>
</evidence>
<dbReference type="NCBIfam" id="NF040693">
    <property type="entry name" value="recomb_GmtY"/>
    <property type="match status" value="1"/>
</dbReference>
<feature type="domain" description="Tyr recombinase" evidence="2">
    <location>
        <begin position="197"/>
        <end position="446"/>
    </location>
</feature>
<evidence type="ECO:0000259" key="2">
    <source>
        <dbReference type="PROSITE" id="PS51898"/>
    </source>
</evidence>
<evidence type="ECO:0000313" key="4">
    <source>
        <dbReference type="Proteomes" id="UP000515472"/>
    </source>
</evidence>
<organism evidence="3 4">
    <name type="scientific">Citrifermentans bremense</name>
    <dbReference type="NCBI Taxonomy" id="60035"/>
    <lineage>
        <taxon>Bacteria</taxon>
        <taxon>Pseudomonadati</taxon>
        <taxon>Thermodesulfobacteriota</taxon>
        <taxon>Desulfuromonadia</taxon>
        <taxon>Geobacterales</taxon>
        <taxon>Geobacteraceae</taxon>
        <taxon>Citrifermentans</taxon>
    </lineage>
</organism>
<dbReference type="InterPro" id="IPR011010">
    <property type="entry name" value="DNA_brk_join_enz"/>
</dbReference>
<dbReference type="Proteomes" id="UP000515472">
    <property type="component" value="Chromosome"/>
</dbReference>